<proteinExistence type="predicted"/>
<dbReference type="Proteomes" id="UP000594261">
    <property type="component" value="Chromosome 3"/>
</dbReference>
<name>A0A7N2L723_QUELO</name>
<protein>
    <submittedName>
        <fullName evidence="1">Uncharacterized protein</fullName>
    </submittedName>
</protein>
<sequence>MDQRDNESMKNFISHYLYYLDIIGVDQEEARSPEFREVVEEVNEMGFNPSKMKFACSTCVASYERIDIGFVVEIAKV</sequence>
<accession>A0A7N2L723</accession>
<dbReference type="AlphaFoldDB" id="A0A7N2L723"/>
<dbReference type="Gramene" id="QL03p026661:mrna">
    <property type="protein sequence ID" value="QL03p026661:mrna"/>
    <property type="gene ID" value="QL03p026661"/>
</dbReference>
<evidence type="ECO:0000313" key="2">
    <source>
        <dbReference type="Proteomes" id="UP000594261"/>
    </source>
</evidence>
<reference evidence="1" key="2">
    <citation type="submission" date="2021-01" db="UniProtKB">
        <authorList>
            <consortium name="EnsemblPlants"/>
        </authorList>
    </citation>
    <scope>IDENTIFICATION</scope>
</reference>
<reference evidence="1 2" key="1">
    <citation type="journal article" date="2016" name="G3 (Bethesda)">
        <title>First Draft Assembly and Annotation of the Genome of a California Endemic Oak Quercus lobata Nee (Fagaceae).</title>
        <authorList>
            <person name="Sork V.L."/>
            <person name="Fitz-Gibbon S.T."/>
            <person name="Puiu D."/>
            <person name="Crepeau M."/>
            <person name="Gugger P.F."/>
            <person name="Sherman R."/>
            <person name="Stevens K."/>
            <person name="Langley C.H."/>
            <person name="Pellegrini M."/>
            <person name="Salzberg S.L."/>
        </authorList>
    </citation>
    <scope>NUCLEOTIDE SEQUENCE [LARGE SCALE GENOMIC DNA]</scope>
    <source>
        <strain evidence="1 2">cv. SW786</strain>
    </source>
</reference>
<organism evidence="1 2">
    <name type="scientific">Quercus lobata</name>
    <name type="common">Valley oak</name>
    <dbReference type="NCBI Taxonomy" id="97700"/>
    <lineage>
        <taxon>Eukaryota</taxon>
        <taxon>Viridiplantae</taxon>
        <taxon>Streptophyta</taxon>
        <taxon>Embryophyta</taxon>
        <taxon>Tracheophyta</taxon>
        <taxon>Spermatophyta</taxon>
        <taxon>Magnoliopsida</taxon>
        <taxon>eudicotyledons</taxon>
        <taxon>Gunneridae</taxon>
        <taxon>Pentapetalae</taxon>
        <taxon>rosids</taxon>
        <taxon>fabids</taxon>
        <taxon>Fagales</taxon>
        <taxon>Fagaceae</taxon>
        <taxon>Quercus</taxon>
    </lineage>
</organism>
<dbReference type="EMBL" id="LRBV02000003">
    <property type="status" value="NOT_ANNOTATED_CDS"/>
    <property type="molecule type" value="Genomic_DNA"/>
</dbReference>
<evidence type="ECO:0000313" key="1">
    <source>
        <dbReference type="EnsemblPlants" id="QL03p026661:mrna"/>
    </source>
</evidence>
<dbReference type="EnsemblPlants" id="QL03p026661:mrna">
    <property type="protein sequence ID" value="QL03p026661:mrna"/>
    <property type="gene ID" value="QL03p026661"/>
</dbReference>
<dbReference type="InParanoid" id="A0A7N2L723"/>
<keyword evidence="2" id="KW-1185">Reference proteome</keyword>